<gene>
    <name evidence="3" type="ORF">G2W53_004345</name>
</gene>
<accession>A0A834XCX5</accession>
<proteinExistence type="predicted"/>
<organism evidence="3 4">
    <name type="scientific">Senna tora</name>
    <dbReference type="NCBI Taxonomy" id="362788"/>
    <lineage>
        <taxon>Eukaryota</taxon>
        <taxon>Viridiplantae</taxon>
        <taxon>Streptophyta</taxon>
        <taxon>Embryophyta</taxon>
        <taxon>Tracheophyta</taxon>
        <taxon>Spermatophyta</taxon>
        <taxon>Magnoliopsida</taxon>
        <taxon>eudicotyledons</taxon>
        <taxon>Gunneridae</taxon>
        <taxon>Pentapetalae</taxon>
        <taxon>rosids</taxon>
        <taxon>fabids</taxon>
        <taxon>Fabales</taxon>
        <taxon>Fabaceae</taxon>
        <taxon>Caesalpinioideae</taxon>
        <taxon>Cassia clade</taxon>
        <taxon>Senna</taxon>
    </lineage>
</organism>
<feature type="compositionally biased region" description="Basic and acidic residues" evidence="1">
    <location>
        <begin position="89"/>
        <end position="108"/>
    </location>
</feature>
<reference evidence="3" key="1">
    <citation type="submission" date="2020-09" db="EMBL/GenBank/DDBJ databases">
        <title>Genome-Enabled Discovery of Anthraquinone Biosynthesis in Senna tora.</title>
        <authorList>
            <person name="Kang S.-H."/>
            <person name="Pandey R.P."/>
            <person name="Lee C.-M."/>
            <person name="Sim J.-S."/>
            <person name="Jeong J.-T."/>
            <person name="Choi B.-S."/>
            <person name="Jung M."/>
            <person name="Ginzburg D."/>
            <person name="Zhao K."/>
            <person name="Won S.Y."/>
            <person name="Oh T.-J."/>
            <person name="Yu Y."/>
            <person name="Kim N.-H."/>
            <person name="Lee O.R."/>
            <person name="Lee T.-H."/>
            <person name="Bashyal P."/>
            <person name="Kim T.-S."/>
            <person name="Lee W.-H."/>
            <person name="Kawkins C."/>
            <person name="Kim C.-K."/>
            <person name="Kim J.S."/>
            <person name="Ahn B.O."/>
            <person name="Rhee S.Y."/>
            <person name="Sohng J.K."/>
        </authorList>
    </citation>
    <scope>NUCLEOTIDE SEQUENCE</scope>
    <source>
        <tissue evidence="3">Leaf</tissue>
    </source>
</reference>
<keyword evidence="2" id="KW-0732">Signal</keyword>
<keyword evidence="4" id="KW-1185">Reference proteome</keyword>
<feature type="region of interest" description="Disordered" evidence="1">
    <location>
        <begin position="25"/>
        <end position="58"/>
    </location>
</feature>
<evidence type="ECO:0000256" key="2">
    <source>
        <dbReference type="SAM" id="SignalP"/>
    </source>
</evidence>
<evidence type="ECO:0000256" key="1">
    <source>
        <dbReference type="SAM" id="MobiDB-lite"/>
    </source>
</evidence>
<feature type="compositionally biased region" description="Basic residues" evidence="1">
    <location>
        <begin position="38"/>
        <end position="49"/>
    </location>
</feature>
<protein>
    <submittedName>
        <fullName evidence="3">Uncharacterized protein</fullName>
    </submittedName>
</protein>
<comment type="caution">
    <text evidence="3">The sequence shown here is derived from an EMBL/GenBank/DDBJ whole genome shotgun (WGS) entry which is preliminary data.</text>
</comment>
<feature type="region of interest" description="Disordered" evidence="1">
    <location>
        <begin position="89"/>
        <end position="117"/>
    </location>
</feature>
<feature type="chain" id="PRO_5032276845" evidence="2">
    <location>
        <begin position="20"/>
        <end position="117"/>
    </location>
</feature>
<dbReference type="AlphaFoldDB" id="A0A834XCX5"/>
<sequence length="117" mass="13713">MENRLQCLSLWAMFTASTAWTVFSGDHHSSSTEDLPLRKNRQQKTHLSKKNREEHIHERRAKMQSAADSVKHLWQWWRRVGDALLKPHDFRDFGEQKEKNGRGKDASSGRKPFSITI</sequence>
<feature type="signal peptide" evidence="2">
    <location>
        <begin position="1"/>
        <end position="19"/>
    </location>
</feature>
<evidence type="ECO:0000313" key="3">
    <source>
        <dbReference type="EMBL" id="KAF7842047.1"/>
    </source>
</evidence>
<evidence type="ECO:0000313" key="4">
    <source>
        <dbReference type="Proteomes" id="UP000634136"/>
    </source>
</evidence>
<feature type="compositionally biased region" description="Basic and acidic residues" evidence="1">
    <location>
        <begin position="25"/>
        <end position="37"/>
    </location>
</feature>
<dbReference type="Proteomes" id="UP000634136">
    <property type="component" value="Unassembled WGS sequence"/>
</dbReference>
<dbReference type="EMBL" id="JAAIUW010000002">
    <property type="protein sequence ID" value="KAF7842047.1"/>
    <property type="molecule type" value="Genomic_DNA"/>
</dbReference>
<name>A0A834XCX5_9FABA</name>